<accession>A0A8H5BQW1</accession>
<feature type="region of interest" description="Disordered" evidence="1">
    <location>
        <begin position="1"/>
        <end position="29"/>
    </location>
</feature>
<reference evidence="2 3" key="1">
    <citation type="journal article" date="2020" name="ISME J.">
        <title>Uncovering the hidden diversity of litter-decomposition mechanisms in mushroom-forming fungi.</title>
        <authorList>
            <person name="Floudas D."/>
            <person name="Bentzer J."/>
            <person name="Ahren D."/>
            <person name="Johansson T."/>
            <person name="Persson P."/>
            <person name="Tunlid A."/>
        </authorList>
    </citation>
    <scope>NUCLEOTIDE SEQUENCE [LARGE SCALE GENOMIC DNA]</scope>
    <source>
        <strain evidence="2 3">CBS 101986</strain>
    </source>
</reference>
<dbReference type="Proteomes" id="UP000567179">
    <property type="component" value="Unassembled WGS sequence"/>
</dbReference>
<protein>
    <submittedName>
        <fullName evidence="2">Uncharacterized protein</fullName>
    </submittedName>
</protein>
<evidence type="ECO:0000313" key="2">
    <source>
        <dbReference type="EMBL" id="KAF5326677.1"/>
    </source>
</evidence>
<evidence type="ECO:0000256" key="1">
    <source>
        <dbReference type="SAM" id="MobiDB-lite"/>
    </source>
</evidence>
<dbReference type="EMBL" id="JAACJJ010000014">
    <property type="protein sequence ID" value="KAF5326677.1"/>
    <property type="molecule type" value="Genomic_DNA"/>
</dbReference>
<evidence type="ECO:0000313" key="3">
    <source>
        <dbReference type="Proteomes" id="UP000567179"/>
    </source>
</evidence>
<comment type="caution">
    <text evidence="2">The sequence shown here is derived from an EMBL/GenBank/DDBJ whole genome shotgun (WGS) entry which is preliminary data.</text>
</comment>
<name>A0A8H5BQW1_9AGAR</name>
<proteinExistence type="predicted"/>
<keyword evidence="3" id="KW-1185">Reference proteome</keyword>
<gene>
    <name evidence="2" type="ORF">D9619_004009</name>
</gene>
<dbReference type="AlphaFoldDB" id="A0A8H5BQW1"/>
<organism evidence="2 3">
    <name type="scientific">Psilocybe cf. subviscida</name>
    <dbReference type="NCBI Taxonomy" id="2480587"/>
    <lineage>
        <taxon>Eukaryota</taxon>
        <taxon>Fungi</taxon>
        <taxon>Dikarya</taxon>
        <taxon>Basidiomycota</taxon>
        <taxon>Agaricomycotina</taxon>
        <taxon>Agaricomycetes</taxon>
        <taxon>Agaricomycetidae</taxon>
        <taxon>Agaricales</taxon>
        <taxon>Agaricineae</taxon>
        <taxon>Strophariaceae</taxon>
        <taxon>Psilocybe</taxon>
    </lineage>
</organism>
<sequence length="548" mass="59880">MDDKADHPTFGSYPHTRRTTTMTTNDSLSTRGSIPVEVLELCIDAFVLDHGSTRDATFYRTLVSCALSSRALLSRSRHHMYFCIRLSMPTTTTRSRRIPDVPQQSCKIEPLWKALTLNPSLTGCIRTLEIVIETLPAMSPTLLLILDMLEKHLRARGSSPSKPSCQTSGSSLQELTLMGDLHGALWSRLPKTFRQRIFQLLSVSNPSSMDSARGSGGNTTSAIGISCLRLSHLRGVPAMLLSTAKAPLRRVSLQSVVCTDAEDDASQDLDPENSALSRVEELMSDNCGACLDKALRGKPLDMAIRSDGAMWFSRLTRLQVCATQRKDVEWGAAVVKANSRTLKTLEVGGFSQGQVQYASMLCSQIDLGSLPHLTSLVVTTLAASSPSSPVCLFALLDTFDFARPESASASLKSIEINIRCMFRQHSLSSLDSILKPEDMGPGVDAGEVDNVDDSLEYPTAHRSESDQWTPTLAHSSIREKFQLLSHISINFMLGLGQVPYDSKEQDAEERISARLNGYLHGGIAPLKQTGVTARFKTEITSLDTVSSL</sequence>